<name>A0A4V6D9P6_SETVI</name>
<dbReference type="Proteomes" id="UP000298652">
    <property type="component" value="Chromosome 3"/>
</dbReference>
<organism evidence="2 3">
    <name type="scientific">Setaria viridis</name>
    <name type="common">Green bristlegrass</name>
    <name type="synonym">Setaria italica subsp. viridis</name>
    <dbReference type="NCBI Taxonomy" id="4556"/>
    <lineage>
        <taxon>Eukaryota</taxon>
        <taxon>Viridiplantae</taxon>
        <taxon>Streptophyta</taxon>
        <taxon>Embryophyta</taxon>
        <taxon>Tracheophyta</taxon>
        <taxon>Spermatophyta</taxon>
        <taxon>Magnoliopsida</taxon>
        <taxon>Liliopsida</taxon>
        <taxon>Poales</taxon>
        <taxon>Poaceae</taxon>
        <taxon>PACMAD clade</taxon>
        <taxon>Panicoideae</taxon>
        <taxon>Panicodae</taxon>
        <taxon>Paniceae</taxon>
        <taxon>Cenchrinae</taxon>
        <taxon>Setaria</taxon>
    </lineage>
</organism>
<dbReference type="AlphaFoldDB" id="A0A4V6D9P6"/>
<gene>
    <name evidence="2" type="ORF">SEVIR_3G214100v2</name>
</gene>
<evidence type="ECO:0000256" key="1">
    <source>
        <dbReference type="SAM" id="SignalP"/>
    </source>
</evidence>
<reference evidence="2" key="1">
    <citation type="submission" date="2019-03" db="EMBL/GenBank/DDBJ databases">
        <title>WGS assembly of Setaria viridis.</title>
        <authorList>
            <person name="Huang P."/>
            <person name="Jenkins J."/>
            <person name="Grimwood J."/>
            <person name="Barry K."/>
            <person name="Healey A."/>
            <person name="Mamidi S."/>
            <person name="Sreedasyam A."/>
            <person name="Shu S."/>
            <person name="Feldman M."/>
            <person name="Wu J."/>
            <person name="Yu Y."/>
            <person name="Chen C."/>
            <person name="Johnson J."/>
            <person name="Rokhsar D."/>
            <person name="Baxter I."/>
            <person name="Schmutz J."/>
            <person name="Brutnell T."/>
            <person name="Kellogg E."/>
        </authorList>
    </citation>
    <scope>NUCLEOTIDE SEQUENCE [LARGE SCALE GENOMIC DNA]</scope>
</reference>
<protein>
    <recommendedName>
        <fullName evidence="4">Knottin scorpion toxin-like domain-containing protein</fullName>
    </recommendedName>
</protein>
<evidence type="ECO:0008006" key="4">
    <source>
        <dbReference type="Google" id="ProtNLM"/>
    </source>
</evidence>
<keyword evidence="1" id="KW-0732">Signal</keyword>
<dbReference type="OMA" id="CLRSNCR"/>
<evidence type="ECO:0000313" key="2">
    <source>
        <dbReference type="EMBL" id="TKW26786.1"/>
    </source>
</evidence>
<keyword evidence="3" id="KW-1185">Reference proteome</keyword>
<proteinExistence type="predicted"/>
<sequence length="93" mass="9922">MGMARKAMASGLLTLLLLLNSGLAPAVLGSSDDDCWVDDHVHYVVCLKTEKCRSSCVEHGSVDGRCQWGFPNLLPFCQCLRPNCPPEATGASG</sequence>
<dbReference type="Gramene" id="TKW26786">
    <property type="protein sequence ID" value="TKW26786"/>
    <property type="gene ID" value="SEVIR_3G214100v2"/>
</dbReference>
<feature type="chain" id="PRO_5020383925" description="Knottin scorpion toxin-like domain-containing protein" evidence="1">
    <location>
        <begin position="30"/>
        <end position="93"/>
    </location>
</feature>
<evidence type="ECO:0000313" key="3">
    <source>
        <dbReference type="Proteomes" id="UP000298652"/>
    </source>
</evidence>
<accession>A0A4V6D9P6</accession>
<feature type="signal peptide" evidence="1">
    <location>
        <begin position="1"/>
        <end position="29"/>
    </location>
</feature>
<dbReference type="EMBL" id="CM016554">
    <property type="protein sequence ID" value="TKW26786.1"/>
    <property type="molecule type" value="Genomic_DNA"/>
</dbReference>